<dbReference type="AlphaFoldDB" id="N1PT18"/>
<name>N1PT18_DOTSN</name>
<dbReference type="EMBL" id="KB446537">
    <property type="protein sequence ID" value="EME46522.1"/>
    <property type="molecule type" value="Genomic_DNA"/>
</dbReference>
<gene>
    <name evidence="1" type="ORF">DOTSEDRAFT_70508</name>
</gene>
<dbReference type="Proteomes" id="UP000016933">
    <property type="component" value="Unassembled WGS sequence"/>
</dbReference>
<dbReference type="HOGENOM" id="CLU_2145797_0_0_1"/>
<keyword evidence="2" id="KW-1185">Reference proteome</keyword>
<reference evidence="1 2" key="2">
    <citation type="journal article" date="2012" name="PLoS Pathog.">
        <title>Diverse lifestyles and strategies of plant pathogenesis encoded in the genomes of eighteen Dothideomycetes fungi.</title>
        <authorList>
            <person name="Ohm R.A."/>
            <person name="Feau N."/>
            <person name="Henrissat B."/>
            <person name="Schoch C.L."/>
            <person name="Horwitz B.A."/>
            <person name="Barry K.W."/>
            <person name="Condon B.J."/>
            <person name="Copeland A.C."/>
            <person name="Dhillon B."/>
            <person name="Glaser F."/>
            <person name="Hesse C.N."/>
            <person name="Kosti I."/>
            <person name="LaButti K."/>
            <person name="Lindquist E.A."/>
            <person name="Lucas S."/>
            <person name="Salamov A.A."/>
            <person name="Bradshaw R.E."/>
            <person name="Ciuffetti L."/>
            <person name="Hamelin R.C."/>
            <person name="Kema G.H.J."/>
            <person name="Lawrence C."/>
            <person name="Scott J.A."/>
            <person name="Spatafora J.W."/>
            <person name="Turgeon B.G."/>
            <person name="de Wit P.J.G.M."/>
            <person name="Zhong S."/>
            <person name="Goodwin S.B."/>
            <person name="Grigoriev I.V."/>
        </authorList>
    </citation>
    <scope>NUCLEOTIDE SEQUENCE [LARGE SCALE GENOMIC DNA]</scope>
    <source>
        <strain evidence="2">NZE10 / CBS 128990</strain>
    </source>
</reference>
<accession>N1PT18</accession>
<organism evidence="1 2">
    <name type="scientific">Dothistroma septosporum (strain NZE10 / CBS 128990)</name>
    <name type="common">Red band needle blight fungus</name>
    <name type="synonym">Mycosphaerella pini</name>
    <dbReference type="NCBI Taxonomy" id="675120"/>
    <lineage>
        <taxon>Eukaryota</taxon>
        <taxon>Fungi</taxon>
        <taxon>Dikarya</taxon>
        <taxon>Ascomycota</taxon>
        <taxon>Pezizomycotina</taxon>
        <taxon>Dothideomycetes</taxon>
        <taxon>Dothideomycetidae</taxon>
        <taxon>Mycosphaerellales</taxon>
        <taxon>Mycosphaerellaceae</taxon>
        <taxon>Dothistroma</taxon>
    </lineage>
</organism>
<reference evidence="2" key="1">
    <citation type="journal article" date="2012" name="PLoS Genet.">
        <title>The genomes of the fungal plant pathogens Cladosporium fulvum and Dothistroma septosporum reveal adaptation to different hosts and lifestyles but also signatures of common ancestry.</title>
        <authorList>
            <person name="de Wit P.J.G.M."/>
            <person name="van der Burgt A."/>
            <person name="Oekmen B."/>
            <person name="Stergiopoulos I."/>
            <person name="Abd-Elsalam K.A."/>
            <person name="Aerts A.L."/>
            <person name="Bahkali A.H."/>
            <person name="Beenen H.G."/>
            <person name="Chettri P."/>
            <person name="Cox M.P."/>
            <person name="Datema E."/>
            <person name="de Vries R.P."/>
            <person name="Dhillon B."/>
            <person name="Ganley A.R."/>
            <person name="Griffiths S.A."/>
            <person name="Guo Y."/>
            <person name="Hamelin R.C."/>
            <person name="Henrissat B."/>
            <person name="Kabir M.S."/>
            <person name="Jashni M.K."/>
            <person name="Kema G."/>
            <person name="Klaubauf S."/>
            <person name="Lapidus A."/>
            <person name="Levasseur A."/>
            <person name="Lindquist E."/>
            <person name="Mehrabi R."/>
            <person name="Ohm R.A."/>
            <person name="Owen T.J."/>
            <person name="Salamov A."/>
            <person name="Schwelm A."/>
            <person name="Schijlen E."/>
            <person name="Sun H."/>
            <person name="van den Burg H.A."/>
            <person name="van Ham R.C.H.J."/>
            <person name="Zhang S."/>
            <person name="Goodwin S.B."/>
            <person name="Grigoriev I.V."/>
            <person name="Collemare J."/>
            <person name="Bradshaw R.E."/>
        </authorList>
    </citation>
    <scope>NUCLEOTIDE SEQUENCE [LARGE SCALE GENOMIC DNA]</scope>
    <source>
        <strain evidence="2">NZE10 / CBS 128990</strain>
    </source>
</reference>
<protein>
    <submittedName>
        <fullName evidence="1">Uncharacterized protein</fullName>
    </submittedName>
</protein>
<proteinExistence type="predicted"/>
<evidence type="ECO:0000313" key="1">
    <source>
        <dbReference type="EMBL" id="EME46522.1"/>
    </source>
</evidence>
<sequence>MLCMAGLFYRPRYLVATFCSQSTIARAGRELAPRDCKATPHTPVSSIVCCDRTQLFHSSLVACCGMPACKEGMLQRHGSWRLPQRNVPLVPGPLCGALRRFCAARLGRPQQL</sequence>
<evidence type="ECO:0000313" key="2">
    <source>
        <dbReference type="Proteomes" id="UP000016933"/>
    </source>
</evidence>